<dbReference type="SFLD" id="SFLDS00003">
    <property type="entry name" value="Haloacid_Dehalogenase"/>
    <property type="match status" value="1"/>
</dbReference>
<dbReference type="SFLD" id="SFLDG01138">
    <property type="entry name" value="C1.6.2:_Deoxy-d-mannose-octulo"/>
    <property type="match status" value="1"/>
</dbReference>
<dbReference type="GO" id="GO:0016788">
    <property type="term" value="F:hydrolase activity, acting on ester bonds"/>
    <property type="evidence" value="ECO:0007669"/>
    <property type="project" value="InterPro"/>
</dbReference>
<evidence type="ECO:0000313" key="11">
    <source>
        <dbReference type="EMBL" id="WOD43969.1"/>
    </source>
</evidence>
<keyword evidence="12" id="KW-1185">Reference proteome</keyword>
<dbReference type="KEGG" id="hws:RNZ46_01610"/>
<protein>
    <recommendedName>
        <fullName evidence="7">N-acylneuraminate cytidylyltransferase</fullName>
        <ecNumber evidence="7">2.7.7.43</ecNumber>
    </recommendedName>
</protein>
<dbReference type="InterPro" id="IPR050793">
    <property type="entry name" value="CMP-NeuNAc_synthase"/>
</dbReference>
<dbReference type="GO" id="GO:0008781">
    <property type="term" value="F:N-acylneuraminate cytidylyltransferase activity"/>
    <property type="evidence" value="ECO:0007669"/>
    <property type="project" value="UniProtKB-EC"/>
</dbReference>
<dbReference type="InterPro" id="IPR023214">
    <property type="entry name" value="HAD_sf"/>
</dbReference>
<sequence>MNTKKIGCIPLRKGSKSIKNKNKRKMVGRPLFSWVLKEAVFSNLDEIFVFTDDPDIITFVNNQYGWTNKVKTILRDKENASDTASTENALIEFCEKIDNDFHVLCLLQATSPLTTSSDINKVLKVVADSEYDSALTVVNTHRFVWNEEGKPLNYDVFNRPLRQDFEGLLVENGAVYVTTKEAFLNSKNRVSGNIGLVKMPEETLHEIDSETDWTIIENLLINRLKNQKGTQKISHLVLDVDGVFTDGTVLYSKDGELAKQFDMRDGMGLEILREYGIEIIVMTSENSELVQQRMKKLKIENTFLGIKDKYALLQHLKSEQSFNLNNIAYMGDDVNDLANMCSVGWSLAPNNAVDIVKQNADVILSADSLKGAIREACAFILNYNKRF</sequence>
<evidence type="ECO:0000256" key="6">
    <source>
        <dbReference type="ARBA" id="ARBA00011881"/>
    </source>
</evidence>
<evidence type="ECO:0000256" key="8">
    <source>
        <dbReference type="ARBA" id="ARBA00022723"/>
    </source>
</evidence>
<dbReference type="Pfam" id="PF02348">
    <property type="entry name" value="CTP_transf_3"/>
    <property type="match status" value="1"/>
</dbReference>
<comment type="pathway">
    <text evidence="3">Amino-sugar metabolism; N-acetylneuraminate metabolism.</text>
</comment>
<dbReference type="EMBL" id="CP136521">
    <property type="protein sequence ID" value="WOD43969.1"/>
    <property type="molecule type" value="Genomic_DNA"/>
</dbReference>
<dbReference type="GO" id="GO:0046872">
    <property type="term" value="F:metal ion binding"/>
    <property type="evidence" value="ECO:0007669"/>
    <property type="project" value="UniProtKB-KW"/>
</dbReference>
<dbReference type="PANTHER" id="PTHR21485:SF3">
    <property type="entry name" value="N-ACYLNEURAMINATE CYTIDYLYLTRANSFERASE"/>
    <property type="match status" value="1"/>
</dbReference>
<comment type="subunit">
    <text evidence="6">Homotetramer.</text>
</comment>
<dbReference type="EC" id="2.7.7.43" evidence="7"/>
<evidence type="ECO:0000256" key="5">
    <source>
        <dbReference type="ARBA" id="ARBA00010726"/>
    </source>
</evidence>
<keyword evidence="9 11" id="KW-0378">Hydrolase</keyword>
<dbReference type="Pfam" id="PF08282">
    <property type="entry name" value="Hydrolase_3"/>
    <property type="match status" value="1"/>
</dbReference>
<dbReference type="SFLD" id="SFLDG01136">
    <property type="entry name" value="C1.6:_Phosphoserine_Phosphatas"/>
    <property type="match status" value="1"/>
</dbReference>
<organism evidence="11 12">
    <name type="scientific">Hwangdonia lutea</name>
    <dbReference type="NCBI Taxonomy" id="3075823"/>
    <lineage>
        <taxon>Bacteria</taxon>
        <taxon>Pseudomonadati</taxon>
        <taxon>Bacteroidota</taxon>
        <taxon>Flavobacteriia</taxon>
        <taxon>Flavobacteriales</taxon>
        <taxon>Flavobacteriaceae</taxon>
        <taxon>Hwangdonia</taxon>
    </lineage>
</organism>
<dbReference type="RefSeq" id="WP_316983646.1">
    <property type="nucleotide sequence ID" value="NZ_CP136521.1"/>
</dbReference>
<evidence type="ECO:0000256" key="1">
    <source>
        <dbReference type="ARBA" id="ARBA00001862"/>
    </source>
</evidence>
<comment type="cofactor">
    <cofactor evidence="2">
        <name>Mg(2+)</name>
        <dbReference type="ChEBI" id="CHEBI:18420"/>
    </cofactor>
</comment>
<evidence type="ECO:0000256" key="4">
    <source>
        <dbReference type="ARBA" id="ARBA00005893"/>
    </source>
</evidence>
<dbReference type="InterPro" id="IPR010023">
    <property type="entry name" value="KdsC_fam"/>
</dbReference>
<dbReference type="NCBIfam" id="TIGR01670">
    <property type="entry name" value="KdsC-phosphatas"/>
    <property type="match status" value="1"/>
</dbReference>
<comment type="similarity">
    <text evidence="5">Belongs to the CMP-NeuNAc synthase family.</text>
</comment>
<evidence type="ECO:0000256" key="3">
    <source>
        <dbReference type="ARBA" id="ARBA00005141"/>
    </source>
</evidence>
<dbReference type="AlphaFoldDB" id="A0AA97EP98"/>
<gene>
    <name evidence="11" type="ORF">RNZ46_01610</name>
</gene>
<dbReference type="InterPro" id="IPR036412">
    <property type="entry name" value="HAD-like_sf"/>
</dbReference>
<name>A0AA97EP98_9FLAO</name>
<proteinExistence type="inferred from homology"/>
<comment type="similarity">
    <text evidence="4">Belongs to the KdsC family.</text>
</comment>
<evidence type="ECO:0000313" key="12">
    <source>
        <dbReference type="Proteomes" id="UP001302486"/>
    </source>
</evidence>
<dbReference type="InterPro" id="IPR003329">
    <property type="entry name" value="Cytidylyl_trans"/>
</dbReference>
<dbReference type="CDD" id="cd02513">
    <property type="entry name" value="CMP-NeuAc_Synthase"/>
    <property type="match status" value="1"/>
</dbReference>
<dbReference type="Gene3D" id="3.40.50.1000">
    <property type="entry name" value="HAD superfamily/HAD-like"/>
    <property type="match status" value="1"/>
</dbReference>
<evidence type="ECO:0000256" key="10">
    <source>
        <dbReference type="ARBA" id="ARBA00022842"/>
    </source>
</evidence>
<accession>A0AA97EP98</accession>
<dbReference type="Gene3D" id="3.90.550.10">
    <property type="entry name" value="Spore Coat Polysaccharide Biosynthesis Protein SpsA, Chain A"/>
    <property type="match status" value="1"/>
</dbReference>
<dbReference type="Proteomes" id="UP001302486">
    <property type="component" value="Chromosome"/>
</dbReference>
<keyword evidence="10" id="KW-0460">Magnesium</keyword>
<evidence type="ECO:0000256" key="9">
    <source>
        <dbReference type="ARBA" id="ARBA00022801"/>
    </source>
</evidence>
<dbReference type="PANTHER" id="PTHR21485">
    <property type="entry name" value="HAD SUPERFAMILY MEMBERS CMAS AND KDSC"/>
    <property type="match status" value="1"/>
</dbReference>
<keyword evidence="8" id="KW-0479">Metal-binding</keyword>
<dbReference type="InterPro" id="IPR029044">
    <property type="entry name" value="Nucleotide-diphossugar_trans"/>
</dbReference>
<reference evidence="12" key="1">
    <citation type="submission" date="2024-06" db="EMBL/GenBank/DDBJ databases">
        <title>Hwangdonia haimaensis gen. nov., sp. nov., a member of the family Flavobacteriaceae isolated from the haima cold seep.</title>
        <authorList>
            <person name="Li J."/>
        </authorList>
    </citation>
    <scope>NUCLEOTIDE SEQUENCE [LARGE SCALE GENOMIC DNA]</scope>
    <source>
        <strain evidence="12">SCSIO 19198</strain>
    </source>
</reference>
<evidence type="ECO:0000256" key="2">
    <source>
        <dbReference type="ARBA" id="ARBA00001946"/>
    </source>
</evidence>
<evidence type="ECO:0000256" key="7">
    <source>
        <dbReference type="ARBA" id="ARBA00012491"/>
    </source>
</evidence>
<dbReference type="SUPFAM" id="SSF53448">
    <property type="entry name" value="Nucleotide-diphospho-sugar transferases"/>
    <property type="match status" value="1"/>
</dbReference>
<dbReference type="SUPFAM" id="SSF56784">
    <property type="entry name" value="HAD-like"/>
    <property type="match status" value="1"/>
</dbReference>
<comment type="catalytic activity">
    <reaction evidence="1">
        <text>an N-acylneuraminate + CTP = a CMP-N-acyl-beta-neuraminate + diphosphate</text>
        <dbReference type="Rhea" id="RHEA:11344"/>
        <dbReference type="ChEBI" id="CHEBI:33019"/>
        <dbReference type="ChEBI" id="CHEBI:37563"/>
        <dbReference type="ChEBI" id="CHEBI:60073"/>
        <dbReference type="ChEBI" id="CHEBI:68671"/>
        <dbReference type="EC" id="2.7.7.43"/>
    </reaction>
</comment>